<accession>A0ABV2Q1L5</accession>
<dbReference type="SMART" id="SM01091">
    <property type="entry name" value="CorC_HlyC"/>
    <property type="match status" value="1"/>
</dbReference>
<evidence type="ECO:0000256" key="10">
    <source>
        <dbReference type="SAM" id="Phobius"/>
    </source>
</evidence>
<dbReference type="InterPro" id="IPR005170">
    <property type="entry name" value="Transptr-assoc_dom"/>
</dbReference>
<evidence type="ECO:0000256" key="2">
    <source>
        <dbReference type="ARBA" id="ARBA00022475"/>
    </source>
</evidence>
<dbReference type="PANTHER" id="PTHR43099">
    <property type="entry name" value="UPF0053 PROTEIN YRKA"/>
    <property type="match status" value="1"/>
</dbReference>
<feature type="transmembrane region" description="Helical" evidence="10">
    <location>
        <begin position="88"/>
        <end position="107"/>
    </location>
</feature>
<comment type="subcellular location">
    <subcellularLocation>
        <location evidence="1">Cell membrane</location>
        <topology evidence="1">Multi-pass membrane protein</topology>
    </subcellularLocation>
</comment>
<keyword evidence="3 9" id="KW-0812">Transmembrane</keyword>
<feature type="transmembrane region" description="Helical" evidence="10">
    <location>
        <begin position="37"/>
        <end position="60"/>
    </location>
</feature>
<dbReference type="Pfam" id="PF00571">
    <property type="entry name" value="CBS"/>
    <property type="match status" value="2"/>
</dbReference>
<feature type="domain" description="CNNM transmembrane" evidence="12">
    <location>
        <begin position="29"/>
        <end position="231"/>
    </location>
</feature>
<evidence type="ECO:0000256" key="6">
    <source>
        <dbReference type="ARBA" id="ARBA00023122"/>
    </source>
</evidence>
<dbReference type="InterPro" id="IPR016169">
    <property type="entry name" value="FAD-bd_PCMH_sub2"/>
</dbReference>
<evidence type="ECO:0000256" key="9">
    <source>
        <dbReference type="PROSITE-ProRule" id="PRU01193"/>
    </source>
</evidence>
<name>A0ABV2Q1L5_9GAMM</name>
<evidence type="ECO:0000256" key="7">
    <source>
        <dbReference type="ARBA" id="ARBA00023136"/>
    </source>
</evidence>
<feature type="domain" description="CBS" evidence="11">
    <location>
        <begin position="313"/>
        <end position="369"/>
    </location>
</feature>
<keyword evidence="5 9" id="KW-1133">Transmembrane helix</keyword>
<keyword evidence="6 8" id="KW-0129">CBS domain</keyword>
<dbReference type="InterPro" id="IPR036318">
    <property type="entry name" value="FAD-bd_PCMH-like_sf"/>
</dbReference>
<dbReference type="EMBL" id="JBEPSD010000003">
    <property type="protein sequence ID" value="MET4570767.1"/>
    <property type="molecule type" value="Genomic_DNA"/>
</dbReference>
<dbReference type="InterPro" id="IPR044751">
    <property type="entry name" value="Ion_transp-like_CBS"/>
</dbReference>
<proteinExistence type="predicted"/>
<dbReference type="Pfam" id="PF01595">
    <property type="entry name" value="CNNM"/>
    <property type="match status" value="1"/>
</dbReference>
<evidence type="ECO:0000313" key="13">
    <source>
        <dbReference type="EMBL" id="MET4570767.1"/>
    </source>
</evidence>
<dbReference type="InterPro" id="IPR002550">
    <property type="entry name" value="CNNM"/>
</dbReference>
<dbReference type="PANTHER" id="PTHR43099:SF5">
    <property type="entry name" value="HLYC_CORC FAMILY TRANSPORTER"/>
    <property type="match status" value="1"/>
</dbReference>
<dbReference type="InterPro" id="IPR051676">
    <property type="entry name" value="UPF0053_domain"/>
</dbReference>
<evidence type="ECO:0000256" key="8">
    <source>
        <dbReference type="PROSITE-ProRule" id="PRU00703"/>
    </source>
</evidence>
<sequence length="472" mass="51220">MLPRINTRPCRGDVEAPQPLHCAHAASPVIAAMLTEIALVLVLALCNGFFALSEMALVASRKSRLKQMARNSRKAATALRHAEAPEHFLSTVQVGITLVMLITGAVAGDALGGHIAAALQGEYLAWLLPYARVIGIALGFALISFIQIVVGELVPKRLALAAPEKVSAYVAIPMLLLSRLTAPFVWLLNASSNLLLRLLRVNRQGSGVVTEEEIRLLVAESAEQGVLDPDEHNMVNRVLRLGDRTVDSVMTPRMRIAWLDIAATREENFEVLRETPYSCYPVYRGDESDVVGVVEVKRLLRSFAEGTPELFGHLAKPLFVPATARALDLLEEFRDAETPLALVVDEYGDIEGVVTVNDLLAAVVGASQIGHGGGNEDSPIMQRADGSWLIDGSLSTDDLRELLQIGELPGEEEHEYRTAAGMVMTALGHIPQTGEVFAWRGIRFEVVDLDGARIDKLLVTPAPSLELSDDEQ</sequence>
<dbReference type="Pfam" id="PF03471">
    <property type="entry name" value="CorC_HlyC"/>
    <property type="match status" value="1"/>
</dbReference>
<dbReference type="PROSITE" id="PS51371">
    <property type="entry name" value="CBS"/>
    <property type="match status" value="2"/>
</dbReference>
<evidence type="ECO:0000256" key="4">
    <source>
        <dbReference type="ARBA" id="ARBA00022737"/>
    </source>
</evidence>
<dbReference type="SUPFAM" id="SSF56176">
    <property type="entry name" value="FAD-binding/transporter-associated domain-like"/>
    <property type="match status" value="1"/>
</dbReference>
<evidence type="ECO:0000313" key="14">
    <source>
        <dbReference type="Proteomes" id="UP001549251"/>
    </source>
</evidence>
<keyword evidence="2" id="KW-1003">Cell membrane</keyword>
<keyword evidence="4" id="KW-0677">Repeat</keyword>
<feature type="domain" description="CBS" evidence="11">
    <location>
        <begin position="250"/>
        <end position="309"/>
    </location>
</feature>
<feature type="transmembrane region" description="Helical" evidence="10">
    <location>
        <begin position="166"/>
        <end position="188"/>
    </location>
</feature>
<dbReference type="SUPFAM" id="SSF54631">
    <property type="entry name" value="CBS-domain pair"/>
    <property type="match status" value="1"/>
</dbReference>
<keyword evidence="14" id="KW-1185">Reference proteome</keyword>
<comment type="caution">
    <text evidence="13">The sequence shown here is derived from an EMBL/GenBank/DDBJ whole genome shotgun (WGS) entry which is preliminary data.</text>
</comment>
<dbReference type="PROSITE" id="PS51846">
    <property type="entry name" value="CNNM"/>
    <property type="match status" value="1"/>
</dbReference>
<evidence type="ECO:0000259" key="12">
    <source>
        <dbReference type="PROSITE" id="PS51846"/>
    </source>
</evidence>
<gene>
    <name evidence="13" type="ORF">ABIE04_003146</name>
</gene>
<dbReference type="CDD" id="cd04590">
    <property type="entry name" value="CBS_pair_CorC_HlyC_assoc"/>
    <property type="match status" value="1"/>
</dbReference>
<feature type="transmembrane region" description="Helical" evidence="10">
    <location>
        <begin position="127"/>
        <end position="154"/>
    </location>
</feature>
<evidence type="ECO:0000256" key="3">
    <source>
        <dbReference type="ARBA" id="ARBA00022692"/>
    </source>
</evidence>
<evidence type="ECO:0000259" key="11">
    <source>
        <dbReference type="PROSITE" id="PS51371"/>
    </source>
</evidence>
<evidence type="ECO:0000256" key="1">
    <source>
        <dbReference type="ARBA" id="ARBA00004651"/>
    </source>
</evidence>
<dbReference type="Gene3D" id="3.10.580.10">
    <property type="entry name" value="CBS-domain"/>
    <property type="match status" value="1"/>
</dbReference>
<dbReference type="Gene3D" id="3.30.465.10">
    <property type="match status" value="1"/>
</dbReference>
<organism evidence="13 14">
    <name type="scientific">Rhodanobacter soli</name>
    <dbReference type="NCBI Taxonomy" id="590609"/>
    <lineage>
        <taxon>Bacteria</taxon>
        <taxon>Pseudomonadati</taxon>
        <taxon>Pseudomonadota</taxon>
        <taxon>Gammaproteobacteria</taxon>
        <taxon>Lysobacterales</taxon>
        <taxon>Rhodanobacteraceae</taxon>
        <taxon>Rhodanobacter</taxon>
    </lineage>
</organism>
<dbReference type="InterPro" id="IPR000644">
    <property type="entry name" value="CBS_dom"/>
</dbReference>
<keyword evidence="7 9" id="KW-0472">Membrane</keyword>
<evidence type="ECO:0000256" key="5">
    <source>
        <dbReference type="ARBA" id="ARBA00022989"/>
    </source>
</evidence>
<dbReference type="Proteomes" id="UP001549251">
    <property type="component" value="Unassembled WGS sequence"/>
</dbReference>
<dbReference type="InterPro" id="IPR046342">
    <property type="entry name" value="CBS_dom_sf"/>
</dbReference>
<protein>
    <submittedName>
        <fullName evidence="13">Hemolysin</fullName>
    </submittedName>
</protein>
<reference evidence="13 14" key="1">
    <citation type="submission" date="2024-06" db="EMBL/GenBank/DDBJ databases">
        <title>Sorghum-associated microbial communities from plants grown in Nebraska, USA.</title>
        <authorList>
            <person name="Schachtman D."/>
        </authorList>
    </citation>
    <scope>NUCLEOTIDE SEQUENCE [LARGE SCALE GENOMIC DNA]</scope>
    <source>
        <strain evidence="13 14">1757</strain>
    </source>
</reference>